<evidence type="ECO:0000259" key="6">
    <source>
        <dbReference type="Pfam" id="PF08281"/>
    </source>
</evidence>
<evidence type="ECO:0000256" key="4">
    <source>
        <dbReference type="ARBA" id="ARBA00023163"/>
    </source>
</evidence>
<reference evidence="8" key="1">
    <citation type="submission" date="2017-08" db="EMBL/GenBank/DDBJ databases">
        <title>A dynamic microbial community with high functional redundancy inhabits the cold, oxic subseafloor aquifer.</title>
        <authorList>
            <person name="Tully B.J."/>
            <person name="Wheat C.G."/>
            <person name="Glazer B.T."/>
            <person name="Huber J.A."/>
        </authorList>
    </citation>
    <scope>NUCLEOTIDE SEQUENCE [LARGE SCALE GENOMIC DNA]</scope>
</reference>
<dbReference type="InterPro" id="IPR014284">
    <property type="entry name" value="RNA_pol_sigma-70_dom"/>
</dbReference>
<name>A0A2A4MQI1_9GAMM</name>
<dbReference type="NCBIfam" id="TIGR02937">
    <property type="entry name" value="sigma70-ECF"/>
    <property type="match status" value="1"/>
</dbReference>
<dbReference type="AlphaFoldDB" id="A0A2A4MQI1"/>
<dbReference type="PANTHER" id="PTHR43133:SF51">
    <property type="entry name" value="RNA POLYMERASE SIGMA FACTOR"/>
    <property type="match status" value="1"/>
</dbReference>
<gene>
    <name evidence="7" type="ORF">COC19_03245</name>
</gene>
<keyword evidence="3" id="KW-0731">Sigma factor</keyword>
<keyword evidence="2" id="KW-0805">Transcription regulation</keyword>
<evidence type="ECO:0000256" key="1">
    <source>
        <dbReference type="ARBA" id="ARBA00010641"/>
    </source>
</evidence>
<dbReference type="Gene3D" id="1.10.1740.10">
    <property type="match status" value="1"/>
</dbReference>
<feature type="domain" description="RNA polymerase sigma factor 70 region 4 type 2" evidence="6">
    <location>
        <begin position="131"/>
        <end position="181"/>
    </location>
</feature>
<dbReference type="SUPFAM" id="SSF88659">
    <property type="entry name" value="Sigma3 and sigma4 domains of RNA polymerase sigma factors"/>
    <property type="match status" value="1"/>
</dbReference>
<evidence type="ECO:0000313" key="7">
    <source>
        <dbReference type="EMBL" id="PCH62142.1"/>
    </source>
</evidence>
<dbReference type="Gene3D" id="1.10.10.10">
    <property type="entry name" value="Winged helix-like DNA-binding domain superfamily/Winged helix DNA-binding domain"/>
    <property type="match status" value="1"/>
</dbReference>
<organism evidence="7 8">
    <name type="scientific">SAR86 cluster bacterium</name>
    <dbReference type="NCBI Taxonomy" id="2030880"/>
    <lineage>
        <taxon>Bacteria</taxon>
        <taxon>Pseudomonadati</taxon>
        <taxon>Pseudomonadota</taxon>
        <taxon>Gammaproteobacteria</taxon>
        <taxon>SAR86 cluster</taxon>
    </lineage>
</organism>
<dbReference type="InterPro" id="IPR013325">
    <property type="entry name" value="RNA_pol_sigma_r2"/>
</dbReference>
<dbReference type="InterPro" id="IPR007627">
    <property type="entry name" value="RNA_pol_sigma70_r2"/>
</dbReference>
<evidence type="ECO:0000313" key="8">
    <source>
        <dbReference type="Proteomes" id="UP000218172"/>
    </source>
</evidence>
<dbReference type="InterPro" id="IPR013324">
    <property type="entry name" value="RNA_pol_sigma_r3/r4-like"/>
</dbReference>
<dbReference type="InterPro" id="IPR036388">
    <property type="entry name" value="WH-like_DNA-bd_sf"/>
</dbReference>
<dbReference type="GO" id="GO:0003677">
    <property type="term" value="F:DNA binding"/>
    <property type="evidence" value="ECO:0007669"/>
    <property type="project" value="InterPro"/>
</dbReference>
<dbReference type="Pfam" id="PF04542">
    <property type="entry name" value="Sigma70_r2"/>
    <property type="match status" value="1"/>
</dbReference>
<evidence type="ECO:0000256" key="2">
    <source>
        <dbReference type="ARBA" id="ARBA00023015"/>
    </source>
</evidence>
<proteinExistence type="inferred from homology"/>
<dbReference type="InterPro" id="IPR039425">
    <property type="entry name" value="RNA_pol_sigma-70-like"/>
</dbReference>
<keyword evidence="4" id="KW-0804">Transcription</keyword>
<evidence type="ECO:0008006" key="9">
    <source>
        <dbReference type="Google" id="ProtNLM"/>
    </source>
</evidence>
<dbReference type="SUPFAM" id="SSF88946">
    <property type="entry name" value="Sigma2 domain of RNA polymerase sigma factors"/>
    <property type="match status" value="1"/>
</dbReference>
<evidence type="ECO:0000256" key="3">
    <source>
        <dbReference type="ARBA" id="ARBA00023082"/>
    </source>
</evidence>
<comment type="similarity">
    <text evidence="1">Belongs to the sigma-70 factor family. ECF subfamily.</text>
</comment>
<dbReference type="GO" id="GO:0016987">
    <property type="term" value="F:sigma factor activity"/>
    <property type="evidence" value="ECO:0007669"/>
    <property type="project" value="UniProtKB-KW"/>
</dbReference>
<dbReference type="Proteomes" id="UP000218172">
    <property type="component" value="Unassembled WGS sequence"/>
</dbReference>
<evidence type="ECO:0000259" key="5">
    <source>
        <dbReference type="Pfam" id="PF04542"/>
    </source>
</evidence>
<dbReference type="Pfam" id="PF08281">
    <property type="entry name" value="Sigma70_r4_2"/>
    <property type="match status" value="1"/>
</dbReference>
<protein>
    <recommendedName>
        <fullName evidence="9">RNA polymerase subunit sigma-70</fullName>
    </recommendedName>
</protein>
<dbReference type="EMBL" id="NVQR01000044">
    <property type="protein sequence ID" value="PCH62142.1"/>
    <property type="molecule type" value="Genomic_DNA"/>
</dbReference>
<sequence length="193" mass="22613">MRQDSALIKPIEDAAAACTEQQERLLIKQASQGDHRAFTQLLQNYDRRIINVILRFTGNRYDRDDLFQEIFTACYLALPKFSGKSSFYTWLYRIALNHCISYTRSQRPMEAIEDISQQAQSLQRQLQLNTISNAVETLKSPQRISFHLYYIEQWTTAEIAQLLECRVGSVKSHLDRARKKIRLNKEVAKWQII</sequence>
<dbReference type="GO" id="GO:0006352">
    <property type="term" value="P:DNA-templated transcription initiation"/>
    <property type="evidence" value="ECO:0007669"/>
    <property type="project" value="InterPro"/>
</dbReference>
<dbReference type="PANTHER" id="PTHR43133">
    <property type="entry name" value="RNA POLYMERASE ECF-TYPE SIGMA FACTO"/>
    <property type="match status" value="1"/>
</dbReference>
<feature type="domain" description="RNA polymerase sigma-70 region 2" evidence="5">
    <location>
        <begin position="42"/>
        <end position="107"/>
    </location>
</feature>
<comment type="caution">
    <text evidence="7">The sequence shown here is derived from an EMBL/GenBank/DDBJ whole genome shotgun (WGS) entry which is preliminary data.</text>
</comment>
<accession>A0A2A4MQI1</accession>
<dbReference type="InterPro" id="IPR013249">
    <property type="entry name" value="RNA_pol_sigma70_r4_t2"/>
</dbReference>